<keyword evidence="3" id="KW-1185">Reference proteome</keyword>
<gene>
    <name evidence="2" type="ORF">PIB30_088351</name>
</gene>
<comment type="caution">
    <text evidence="2">The sequence shown here is derived from an EMBL/GenBank/DDBJ whole genome shotgun (WGS) entry which is preliminary data.</text>
</comment>
<name>A0ABU6VVJ9_9FABA</name>
<evidence type="ECO:0000313" key="3">
    <source>
        <dbReference type="Proteomes" id="UP001341840"/>
    </source>
</evidence>
<protein>
    <submittedName>
        <fullName evidence="2">Uncharacterized protein</fullName>
    </submittedName>
</protein>
<reference evidence="2 3" key="1">
    <citation type="journal article" date="2023" name="Plants (Basel)">
        <title>Bridging the Gap: Combining Genomics and Transcriptomics Approaches to Understand Stylosanthes scabra, an Orphan Legume from the Brazilian Caatinga.</title>
        <authorList>
            <person name="Ferreira-Neto J.R.C."/>
            <person name="da Silva M.D."/>
            <person name="Binneck E."/>
            <person name="de Melo N.F."/>
            <person name="da Silva R.H."/>
            <person name="de Melo A.L.T.M."/>
            <person name="Pandolfi V."/>
            <person name="Bustamante F.O."/>
            <person name="Brasileiro-Vidal A.C."/>
            <person name="Benko-Iseppon A.M."/>
        </authorList>
    </citation>
    <scope>NUCLEOTIDE SEQUENCE [LARGE SCALE GENOMIC DNA]</scope>
    <source>
        <tissue evidence="2">Leaves</tissue>
    </source>
</reference>
<dbReference type="Proteomes" id="UP001341840">
    <property type="component" value="Unassembled WGS sequence"/>
</dbReference>
<organism evidence="2 3">
    <name type="scientific">Stylosanthes scabra</name>
    <dbReference type="NCBI Taxonomy" id="79078"/>
    <lineage>
        <taxon>Eukaryota</taxon>
        <taxon>Viridiplantae</taxon>
        <taxon>Streptophyta</taxon>
        <taxon>Embryophyta</taxon>
        <taxon>Tracheophyta</taxon>
        <taxon>Spermatophyta</taxon>
        <taxon>Magnoliopsida</taxon>
        <taxon>eudicotyledons</taxon>
        <taxon>Gunneridae</taxon>
        <taxon>Pentapetalae</taxon>
        <taxon>rosids</taxon>
        <taxon>fabids</taxon>
        <taxon>Fabales</taxon>
        <taxon>Fabaceae</taxon>
        <taxon>Papilionoideae</taxon>
        <taxon>50 kb inversion clade</taxon>
        <taxon>dalbergioids sensu lato</taxon>
        <taxon>Dalbergieae</taxon>
        <taxon>Pterocarpus clade</taxon>
        <taxon>Stylosanthes</taxon>
    </lineage>
</organism>
<feature type="region of interest" description="Disordered" evidence="1">
    <location>
        <begin position="64"/>
        <end position="87"/>
    </location>
</feature>
<evidence type="ECO:0000313" key="2">
    <source>
        <dbReference type="EMBL" id="MED6176456.1"/>
    </source>
</evidence>
<accession>A0ABU6VVJ9</accession>
<evidence type="ECO:0000256" key="1">
    <source>
        <dbReference type="SAM" id="MobiDB-lite"/>
    </source>
</evidence>
<dbReference type="EMBL" id="JASCZI010152633">
    <property type="protein sequence ID" value="MED6176456.1"/>
    <property type="molecule type" value="Genomic_DNA"/>
</dbReference>
<feature type="non-terminal residue" evidence="2">
    <location>
        <position position="1"/>
    </location>
</feature>
<proteinExistence type="predicted"/>
<sequence>DTGTSIMGDVPRVTLKTMGDVSLTLENQTTRYPDLNANFELKSGLINQLPKFHFAILTVDSSPETGPEKRSFVADSSEPMSRELCQI</sequence>